<dbReference type="Gene3D" id="2.20.28.10">
    <property type="match status" value="1"/>
</dbReference>
<dbReference type="InterPro" id="IPR003953">
    <property type="entry name" value="FAD-dep_OxRdtase_2_FAD-bd"/>
</dbReference>
<sequence length="610" mass="67552">MKRWICKVCGYIHMGEEPPEKCPQCGAPKTEFQLMEDQGLKDGKLVAQATKRELLPATTPNNEGKGHGTADTAADVIVVGSGAAAFAAAITAKNEGCSVIMLEKAGEIGGTTKRSGGGFWTPNNRFQKAWGIKEDREQTLRYMARYSYPHLYQPEGERYGVPENEFQLMEAMVDHAAEMTEYLENLGVFELTEQINWTGQMHLDYQDHLPENKSLRGRLLFTKDDQGEVGYGFNLINRFKAWAEDHNIPMLVNHEVVRIRKDDRGRVIGVEAKSGDQTISYTAYQGVIFGSGGFSHNPELMLHFGKGPIFGGCSAPSNTGDFITLAGEIGAKLGNMGGAFRAQSVFESVLENPGGSNNLFFIPGDSVLEVNRYGHRVMNEKRNYSDRGMVHFVWDPNRAEWTNMLLFMIFDARTADLWQGMPPYPAEGQEASYMIKGDSLEELGNAIGERLSKLKDHTGGFMLDEHFNENFAVTVERFNGFARAGRDEDFQRGEFAYDREWTTFPPTKPDAGKWPEDMTKNYTLAPLREEGPYYCVILASSTLDTNGGPMINRNSQVLDVRSQVIEGLYGAGNCIASPTANAYWGGGSTIGPAMTFGYIAAQHIAGNTDK</sequence>
<dbReference type="Proteomes" id="UP001524944">
    <property type="component" value="Unassembled WGS sequence"/>
</dbReference>
<dbReference type="PANTHER" id="PTHR43400">
    <property type="entry name" value="FUMARATE REDUCTASE"/>
    <property type="match status" value="1"/>
</dbReference>
<dbReference type="InterPro" id="IPR050315">
    <property type="entry name" value="FAD-oxidoreductase_2"/>
</dbReference>
<accession>A0ABT1Y342</accession>
<dbReference type="InterPro" id="IPR024934">
    <property type="entry name" value="Rubredoxin-like_dom"/>
</dbReference>
<dbReference type="PRINTS" id="PR00411">
    <property type="entry name" value="PNDRDTASEI"/>
</dbReference>
<dbReference type="InterPro" id="IPR048574">
    <property type="entry name" value="RUBY_RBDX"/>
</dbReference>
<evidence type="ECO:0000256" key="5">
    <source>
        <dbReference type="ARBA" id="ARBA00023002"/>
    </source>
</evidence>
<comment type="cofactor">
    <cofactor evidence="1">
        <name>Fe(3+)</name>
        <dbReference type="ChEBI" id="CHEBI:29034"/>
    </cofactor>
</comment>
<evidence type="ECO:0000313" key="8">
    <source>
        <dbReference type="Proteomes" id="UP001524944"/>
    </source>
</evidence>
<dbReference type="SUPFAM" id="SSF57802">
    <property type="entry name" value="Rubredoxin-like"/>
    <property type="match status" value="1"/>
</dbReference>
<dbReference type="RefSeq" id="WP_257912004.1">
    <property type="nucleotide sequence ID" value="NZ_JANPWE010000001.1"/>
</dbReference>
<dbReference type="SUPFAM" id="SSF56425">
    <property type="entry name" value="Succinate dehydrogenase/fumarate reductase flavoprotein, catalytic domain"/>
    <property type="match status" value="1"/>
</dbReference>
<dbReference type="EMBL" id="JANPWE010000001">
    <property type="protein sequence ID" value="MCR6544359.1"/>
    <property type="molecule type" value="Genomic_DNA"/>
</dbReference>
<evidence type="ECO:0000259" key="6">
    <source>
        <dbReference type="PROSITE" id="PS50903"/>
    </source>
</evidence>
<organism evidence="7 8">
    <name type="scientific">Dehalobacterium formicoaceticum</name>
    <dbReference type="NCBI Taxonomy" id="51515"/>
    <lineage>
        <taxon>Bacteria</taxon>
        <taxon>Bacillati</taxon>
        <taxon>Bacillota</taxon>
        <taxon>Clostridia</taxon>
        <taxon>Eubacteriales</taxon>
        <taxon>Peptococcaceae</taxon>
        <taxon>Dehalobacterium</taxon>
    </lineage>
</organism>
<evidence type="ECO:0000256" key="4">
    <source>
        <dbReference type="ARBA" id="ARBA00022827"/>
    </source>
</evidence>
<gene>
    <name evidence="7" type="ORF">NVS47_02335</name>
</gene>
<evidence type="ECO:0000256" key="2">
    <source>
        <dbReference type="ARBA" id="ARBA00001974"/>
    </source>
</evidence>
<feature type="domain" description="Rubredoxin-like" evidence="6">
    <location>
        <begin position="1"/>
        <end position="35"/>
    </location>
</feature>
<keyword evidence="5" id="KW-0560">Oxidoreductase</keyword>
<dbReference type="InterPro" id="IPR036188">
    <property type="entry name" value="FAD/NAD-bd_sf"/>
</dbReference>
<evidence type="ECO:0000256" key="1">
    <source>
        <dbReference type="ARBA" id="ARBA00001965"/>
    </source>
</evidence>
<keyword evidence="4" id="KW-0274">FAD</keyword>
<dbReference type="InterPro" id="IPR027477">
    <property type="entry name" value="Succ_DH/fumarate_Rdtase_cat_sf"/>
</dbReference>
<protein>
    <submittedName>
        <fullName evidence="7">FAD-dependent oxidoreductase</fullName>
    </submittedName>
</protein>
<dbReference type="PROSITE" id="PS50903">
    <property type="entry name" value="RUBREDOXIN_LIKE"/>
    <property type="match status" value="1"/>
</dbReference>
<comment type="cofactor">
    <cofactor evidence="2">
        <name>FAD</name>
        <dbReference type="ChEBI" id="CHEBI:57692"/>
    </cofactor>
</comment>
<keyword evidence="8" id="KW-1185">Reference proteome</keyword>
<evidence type="ECO:0000256" key="3">
    <source>
        <dbReference type="ARBA" id="ARBA00022630"/>
    </source>
</evidence>
<proteinExistence type="predicted"/>
<dbReference type="CDD" id="cd00729">
    <property type="entry name" value="rubredoxin_SM"/>
    <property type="match status" value="1"/>
</dbReference>
<dbReference type="Gene3D" id="3.50.50.60">
    <property type="entry name" value="FAD/NAD(P)-binding domain"/>
    <property type="match status" value="2"/>
</dbReference>
<dbReference type="Pfam" id="PF21349">
    <property type="entry name" value="RUBY_RBDX"/>
    <property type="match status" value="1"/>
</dbReference>
<evidence type="ECO:0000313" key="7">
    <source>
        <dbReference type="EMBL" id="MCR6544359.1"/>
    </source>
</evidence>
<name>A0ABT1Y342_9FIRM</name>
<reference evidence="7 8" key="1">
    <citation type="submission" date="2022-08" db="EMBL/GenBank/DDBJ databases">
        <title>Proteogenomics of the novel Dehalobacterium formicoaceticum strain EZ94 highlights a key role of methyltransferases during anaerobic dichloromethane degradation.</title>
        <authorList>
            <person name="Wasmund K."/>
        </authorList>
    </citation>
    <scope>NUCLEOTIDE SEQUENCE [LARGE SCALE GENOMIC DNA]</scope>
    <source>
        <strain evidence="7 8">EZ94</strain>
    </source>
</reference>
<keyword evidence="3" id="KW-0285">Flavoprotein</keyword>
<dbReference type="PANTHER" id="PTHR43400:SF10">
    <property type="entry name" value="3-OXOSTEROID 1-DEHYDROGENASE"/>
    <property type="match status" value="1"/>
</dbReference>
<dbReference type="Pfam" id="PF00890">
    <property type="entry name" value="FAD_binding_2"/>
    <property type="match status" value="1"/>
</dbReference>
<dbReference type="Gene3D" id="3.90.700.10">
    <property type="entry name" value="Succinate dehydrogenase/fumarate reductase flavoprotein, catalytic domain"/>
    <property type="match status" value="1"/>
</dbReference>
<comment type="caution">
    <text evidence="7">The sequence shown here is derived from an EMBL/GenBank/DDBJ whole genome shotgun (WGS) entry which is preliminary data.</text>
</comment>
<dbReference type="SUPFAM" id="SSF51905">
    <property type="entry name" value="FAD/NAD(P)-binding domain"/>
    <property type="match status" value="1"/>
</dbReference>